<evidence type="ECO:0000256" key="2">
    <source>
        <dbReference type="ARBA" id="ARBA00023125"/>
    </source>
</evidence>
<protein>
    <submittedName>
        <fullName evidence="5">MarR family transcriptional regulator</fullName>
    </submittedName>
</protein>
<dbReference type="InterPro" id="IPR036390">
    <property type="entry name" value="WH_DNA-bd_sf"/>
</dbReference>
<dbReference type="SUPFAM" id="SSF46785">
    <property type="entry name" value="Winged helix' DNA-binding domain"/>
    <property type="match status" value="1"/>
</dbReference>
<dbReference type="InterPro" id="IPR000835">
    <property type="entry name" value="HTH_MarR-typ"/>
</dbReference>
<reference evidence="5 6" key="1">
    <citation type="submission" date="2020-08" db="EMBL/GenBank/DDBJ databases">
        <title>Genome public.</title>
        <authorList>
            <person name="Liu C."/>
            <person name="Sun Q."/>
        </authorList>
    </citation>
    <scope>NUCLEOTIDE SEQUENCE [LARGE SCALE GENOMIC DNA]</scope>
    <source>
        <strain evidence="5 6">New-38</strain>
    </source>
</reference>
<keyword evidence="3" id="KW-0804">Transcription</keyword>
<dbReference type="EMBL" id="JACOPR010000001">
    <property type="protein sequence ID" value="MBC5729616.1"/>
    <property type="molecule type" value="Genomic_DNA"/>
</dbReference>
<dbReference type="Gene3D" id="1.10.10.10">
    <property type="entry name" value="Winged helix-like DNA-binding domain superfamily/Winged helix DNA-binding domain"/>
    <property type="match status" value="1"/>
</dbReference>
<name>A0ABR7HQ89_9FIRM</name>
<evidence type="ECO:0000313" key="6">
    <source>
        <dbReference type="Proteomes" id="UP000660021"/>
    </source>
</evidence>
<feature type="domain" description="HTH marR-type" evidence="4">
    <location>
        <begin position="5"/>
        <end position="138"/>
    </location>
</feature>
<dbReference type="PANTHER" id="PTHR33164">
    <property type="entry name" value="TRANSCRIPTIONAL REGULATOR, MARR FAMILY"/>
    <property type="match status" value="1"/>
</dbReference>
<dbReference type="PROSITE" id="PS50995">
    <property type="entry name" value="HTH_MARR_2"/>
    <property type="match status" value="1"/>
</dbReference>
<proteinExistence type="predicted"/>
<evidence type="ECO:0000313" key="5">
    <source>
        <dbReference type="EMBL" id="MBC5729616.1"/>
    </source>
</evidence>
<keyword evidence="1" id="KW-0805">Transcription regulation</keyword>
<dbReference type="InterPro" id="IPR036388">
    <property type="entry name" value="WH-like_DNA-bd_sf"/>
</dbReference>
<dbReference type="PANTHER" id="PTHR33164:SF64">
    <property type="entry name" value="TRANSCRIPTIONAL REGULATOR SLYA"/>
    <property type="match status" value="1"/>
</dbReference>
<accession>A0ABR7HQ89</accession>
<evidence type="ECO:0000256" key="3">
    <source>
        <dbReference type="ARBA" id="ARBA00023163"/>
    </source>
</evidence>
<dbReference type="PROSITE" id="PS01117">
    <property type="entry name" value="HTH_MARR_1"/>
    <property type="match status" value="1"/>
</dbReference>
<evidence type="ECO:0000259" key="4">
    <source>
        <dbReference type="PROSITE" id="PS50995"/>
    </source>
</evidence>
<organism evidence="5 6">
    <name type="scientific">Pseudoflavonifractor hominis</name>
    <dbReference type="NCBI Taxonomy" id="2763059"/>
    <lineage>
        <taxon>Bacteria</taxon>
        <taxon>Bacillati</taxon>
        <taxon>Bacillota</taxon>
        <taxon>Clostridia</taxon>
        <taxon>Eubacteriales</taxon>
        <taxon>Oscillospiraceae</taxon>
        <taxon>Pseudoflavonifractor</taxon>
    </lineage>
</organism>
<dbReference type="InterPro" id="IPR023187">
    <property type="entry name" value="Tscrpt_reg_MarR-type_CS"/>
</dbReference>
<dbReference type="SMART" id="SM00347">
    <property type="entry name" value="HTH_MARR"/>
    <property type="match status" value="1"/>
</dbReference>
<keyword evidence="6" id="KW-1185">Reference proteome</keyword>
<comment type="caution">
    <text evidence="5">The sequence shown here is derived from an EMBL/GenBank/DDBJ whole genome shotgun (WGS) entry which is preliminary data.</text>
</comment>
<dbReference type="InterPro" id="IPR039422">
    <property type="entry name" value="MarR/SlyA-like"/>
</dbReference>
<keyword evidence="2" id="KW-0238">DNA-binding</keyword>
<sequence length="141" mass="16022">MQLEQKEIGYLLKQITEKIKVDADSSLKARNLTLSQVRVLECVFAAGGSATQKFIEESLDVSHPTVVGLITRMEKNGYLHCYVDERDKRNKIAALTPRAEAAFVEIRHDIASLEEKLVKGMDARSRSELHRLLEQIYHNLT</sequence>
<dbReference type="RefSeq" id="WP_180956892.1">
    <property type="nucleotide sequence ID" value="NZ_JACOPR010000001.1"/>
</dbReference>
<gene>
    <name evidence="5" type="ORF">H8S34_02060</name>
</gene>
<dbReference type="Proteomes" id="UP000660021">
    <property type="component" value="Unassembled WGS sequence"/>
</dbReference>
<evidence type="ECO:0000256" key="1">
    <source>
        <dbReference type="ARBA" id="ARBA00023015"/>
    </source>
</evidence>
<dbReference type="Pfam" id="PF01047">
    <property type="entry name" value="MarR"/>
    <property type="match status" value="1"/>
</dbReference>